<evidence type="ECO:0000256" key="6">
    <source>
        <dbReference type="ARBA" id="ARBA00055169"/>
    </source>
</evidence>
<dbReference type="EC" id="2.7.7.80" evidence="8"/>
<dbReference type="CDD" id="cd00757">
    <property type="entry name" value="ThiF_MoeB_HesA_family"/>
    <property type="match status" value="1"/>
</dbReference>
<dbReference type="InterPro" id="IPR045886">
    <property type="entry name" value="ThiF/MoeB/HesA"/>
</dbReference>
<evidence type="ECO:0000256" key="8">
    <source>
        <dbReference type="ARBA" id="ARBA00066884"/>
    </source>
</evidence>
<keyword evidence="4" id="KW-0067">ATP-binding</keyword>
<evidence type="ECO:0000256" key="2">
    <source>
        <dbReference type="ARBA" id="ARBA00022679"/>
    </source>
</evidence>
<accession>A0A9J6PK44</accession>
<evidence type="ECO:0000256" key="12">
    <source>
        <dbReference type="ARBA" id="ARBA00078531"/>
    </source>
</evidence>
<dbReference type="GO" id="GO:0061605">
    <property type="term" value="F:molybdopterin-synthase adenylyltransferase activity"/>
    <property type="evidence" value="ECO:0007669"/>
    <property type="project" value="UniProtKB-EC"/>
</dbReference>
<evidence type="ECO:0000313" key="14">
    <source>
        <dbReference type="EMBL" id="MCP1336442.1"/>
    </source>
</evidence>
<evidence type="ECO:0000256" key="7">
    <source>
        <dbReference type="ARBA" id="ARBA00063809"/>
    </source>
</evidence>
<evidence type="ECO:0000256" key="1">
    <source>
        <dbReference type="ARBA" id="ARBA00009919"/>
    </source>
</evidence>
<gene>
    <name evidence="14" type="primary">moeB</name>
    <name evidence="14" type="ORF">NJQ99_08495</name>
</gene>
<evidence type="ECO:0000256" key="11">
    <source>
        <dbReference type="ARBA" id="ARBA00075328"/>
    </source>
</evidence>
<evidence type="ECO:0000256" key="9">
    <source>
        <dbReference type="ARBA" id="ARBA00073635"/>
    </source>
</evidence>
<protein>
    <recommendedName>
        <fullName evidence="9">Molybdopterin-synthase adenylyltransferase</fullName>
        <ecNumber evidence="8">2.7.7.80</ecNumber>
    </recommendedName>
    <alternativeName>
        <fullName evidence="12">MoaD protein adenylase</fullName>
    </alternativeName>
    <alternativeName>
        <fullName evidence="10">Molybdopterin-converting factor subunit 1 adenylase</fullName>
    </alternativeName>
    <alternativeName>
        <fullName evidence="11">Sulfur carrier protein MoaD adenylyltransferase</fullName>
    </alternativeName>
</protein>
<dbReference type="AlphaFoldDB" id="A0A9J6PK44"/>
<dbReference type="FunFam" id="3.40.50.720:FF:000033">
    <property type="entry name" value="Adenylyltransferase and sulfurtransferase MOCS3"/>
    <property type="match status" value="1"/>
</dbReference>
<dbReference type="Proteomes" id="UP001055804">
    <property type="component" value="Unassembled WGS sequence"/>
</dbReference>
<evidence type="ECO:0000259" key="13">
    <source>
        <dbReference type="Pfam" id="PF00899"/>
    </source>
</evidence>
<dbReference type="RefSeq" id="WP_269332401.1">
    <property type="nucleotide sequence ID" value="NZ_JAMZFT010000002.1"/>
</dbReference>
<keyword evidence="2" id="KW-0808">Transferase</keyword>
<keyword evidence="3" id="KW-0547">Nucleotide-binding</keyword>
<sequence>MNLTDDQLDRYARHIILREVGGAGQARLLASRVLVIGAGGLGAPLLLYLAAAGVGTLGIVDDDAVALSNLQRQVIHDTAAVGHPKTESAAASLARVNPDVAVVAHATRITAENAPDLIAGYDLVADGSDNFATRHAVADACARAGVPLVSAAIGQFDGQLSVWMPYAAGPEGGRLPCYRCLVPDEPPPGAVLNCAEAGVLGAVAGVMGTLQAVEVIKVLLDLGEPLAGRLLLYDALSANFRTLRLPADPGCRFCGDGGVLRRTG</sequence>
<dbReference type="InterPro" id="IPR000594">
    <property type="entry name" value="ThiF_NAD_FAD-bd"/>
</dbReference>
<evidence type="ECO:0000256" key="10">
    <source>
        <dbReference type="ARBA" id="ARBA00075110"/>
    </source>
</evidence>
<dbReference type="Gene3D" id="3.40.50.720">
    <property type="entry name" value="NAD(P)-binding Rossmann-like Domain"/>
    <property type="match status" value="1"/>
</dbReference>
<dbReference type="GO" id="GO:0005524">
    <property type="term" value="F:ATP binding"/>
    <property type="evidence" value="ECO:0007669"/>
    <property type="project" value="UniProtKB-KW"/>
</dbReference>
<dbReference type="EMBL" id="JAMZFT010000002">
    <property type="protein sequence ID" value="MCP1336442.1"/>
    <property type="molecule type" value="Genomic_DNA"/>
</dbReference>
<comment type="function">
    <text evidence="6">Catalyzes the adenylation by ATP of the carboxyl group of the C-terminal glycine of sulfur carrier protein MoaD.</text>
</comment>
<keyword evidence="15" id="KW-1185">Reference proteome</keyword>
<reference evidence="14" key="1">
    <citation type="submission" date="2022-06" db="EMBL/GenBank/DDBJ databases">
        <title>Isolation and Genomics of Futiania mangrovii gen. nov., sp. nov., a Rare and Metabolically-versatile member in the Class Alphaproteobacteria.</title>
        <authorList>
            <person name="Liu L."/>
            <person name="Huang W.-C."/>
            <person name="Pan J."/>
            <person name="Li J."/>
            <person name="Huang Y."/>
            <person name="Du H."/>
            <person name="Liu Y."/>
            <person name="Li M."/>
        </authorList>
    </citation>
    <scope>NUCLEOTIDE SEQUENCE</scope>
    <source>
        <strain evidence="14">FT118</strain>
    </source>
</reference>
<dbReference type="PANTHER" id="PTHR10953:SF102">
    <property type="entry name" value="ADENYLYLTRANSFERASE AND SULFURTRANSFERASE MOCS3"/>
    <property type="match status" value="1"/>
</dbReference>
<keyword evidence="14" id="KW-0548">Nucleotidyltransferase</keyword>
<dbReference type="NCBIfam" id="NF004281">
    <property type="entry name" value="PRK05690.1"/>
    <property type="match status" value="1"/>
</dbReference>
<feature type="domain" description="THIF-type NAD/FAD binding fold" evidence="13">
    <location>
        <begin position="11"/>
        <end position="252"/>
    </location>
</feature>
<evidence type="ECO:0000256" key="5">
    <source>
        <dbReference type="ARBA" id="ARBA00052218"/>
    </source>
</evidence>
<dbReference type="GO" id="GO:0005829">
    <property type="term" value="C:cytosol"/>
    <property type="evidence" value="ECO:0007669"/>
    <property type="project" value="TreeGrafter"/>
</dbReference>
<evidence type="ECO:0000313" key="15">
    <source>
        <dbReference type="Proteomes" id="UP001055804"/>
    </source>
</evidence>
<evidence type="ECO:0000256" key="3">
    <source>
        <dbReference type="ARBA" id="ARBA00022741"/>
    </source>
</evidence>
<comment type="similarity">
    <text evidence="1">Belongs to the HesA/MoeB/ThiF family.</text>
</comment>
<dbReference type="SUPFAM" id="SSF69572">
    <property type="entry name" value="Activating enzymes of the ubiquitin-like proteins"/>
    <property type="match status" value="1"/>
</dbReference>
<dbReference type="GO" id="GO:0004792">
    <property type="term" value="F:thiosulfate-cyanide sulfurtransferase activity"/>
    <property type="evidence" value="ECO:0007669"/>
    <property type="project" value="TreeGrafter"/>
</dbReference>
<dbReference type="GO" id="GO:0008641">
    <property type="term" value="F:ubiquitin-like modifier activating enzyme activity"/>
    <property type="evidence" value="ECO:0007669"/>
    <property type="project" value="InterPro"/>
</dbReference>
<dbReference type="Pfam" id="PF00899">
    <property type="entry name" value="ThiF"/>
    <property type="match status" value="1"/>
</dbReference>
<comment type="subunit">
    <text evidence="7">Homodimer. Forms a stable heterotetrameric complex of 2 MoeB and 2 MoaD during adenylation of MoaD.</text>
</comment>
<proteinExistence type="inferred from homology"/>
<comment type="catalytic activity">
    <reaction evidence="5">
        <text>[molybdopterin-synthase sulfur-carrier protein]-C-terminal Gly-Gly + ATP + H(+) = [molybdopterin-synthase sulfur-carrier protein]-C-terminal Gly-Gly-AMP + diphosphate</text>
        <dbReference type="Rhea" id="RHEA:43616"/>
        <dbReference type="Rhea" id="RHEA-COMP:12159"/>
        <dbReference type="Rhea" id="RHEA-COMP:12202"/>
        <dbReference type="ChEBI" id="CHEBI:15378"/>
        <dbReference type="ChEBI" id="CHEBI:30616"/>
        <dbReference type="ChEBI" id="CHEBI:33019"/>
        <dbReference type="ChEBI" id="CHEBI:90618"/>
        <dbReference type="ChEBI" id="CHEBI:90778"/>
        <dbReference type="EC" id="2.7.7.80"/>
    </reaction>
</comment>
<comment type="caution">
    <text evidence="14">The sequence shown here is derived from an EMBL/GenBank/DDBJ whole genome shotgun (WGS) entry which is preliminary data.</text>
</comment>
<evidence type="ECO:0000256" key="4">
    <source>
        <dbReference type="ARBA" id="ARBA00022840"/>
    </source>
</evidence>
<dbReference type="InterPro" id="IPR035985">
    <property type="entry name" value="Ubiquitin-activating_enz"/>
</dbReference>
<dbReference type="GO" id="GO:0008146">
    <property type="term" value="F:sulfotransferase activity"/>
    <property type="evidence" value="ECO:0007669"/>
    <property type="project" value="TreeGrafter"/>
</dbReference>
<organism evidence="14 15">
    <name type="scientific">Futiania mangrovi</name>
    <dbReference type="NCBI Taxonomy" id="2959716"/>
    <lineage>
        <taxon>Bacteria</taxon>
        <taxon>Pseudomonadati</taxon>
        <taxon>Pseudomonadota</taxon>
        <taxon>Alphaproteobacteria</taxon>
        <taxon>Futianiales</taxon>
        <taxon>Futianiaceae</taxon>
        <taxon>Futiania</taxon>
    </lineage>
</organism>
<dbReference type="PANTHER" id="PTHR10953">
    <property type="entry name" value="UBIQUITIN-ACTIVATING ENZYME E1"/>
    <property type="match status" value="1"/>
</dbReference>
<name>A0A9J6PK44_9PROT</name>